<protein>
    <submittedName>
        <fullName evidence="2">Uncharacterized protein</fullName>
    </submittedName>
</protein>
<name>A0A6S7FHP1_PARCT</name>
<evidence type="ECO:0000313" key="2">
    <source>
        <dbReference type="EMBL" id="CAB3979075.1"/>
    </source>
</evidence>
<keyword evidence="3" id="KW-1185">Reference proteome</keyword>
<feature type="compositionally biased region" description="Basic and acidic residues" evidence="1">
    <location>
        <begin position="1"/>
        <end position="18"/>
    </location>
</feature>
<dbReference type="Proteomes" id="UP001152795">
    <property type="component" value="Unassembled WGS sequence"/>
</dbReference>
<reference evidence="2" key="1">
    <citation type="submission" date="2020-04" db="EMBL/GenBank/DDBJ databases">
        <authorList>
            <person name="Alioto T."/>
            <person name="Alioto T."/>
            <person name="Gomez Garrido J."/>
        </authorList>
    </citation>
    <scope>NUCLEOTIDE SEQUENCE</scope>
    <source>
        <strain evidence="2">A484AB</strain>
    </source>
</reference>
<dbReference type="AlphaFoldDB" id="A0A6S7FHP1"/>
<feature type="region of interest" description="Disordered" evidence="1">
    <location>
        <begin position="48"/>
        <end position="72"/>
    </location>
</feature>
<feature type="non-terminal residue" evidence="2">
    <location>
        <position position="72"/>
    </location>
</feature>
<proteinExistence type="predicted"/>
<accession>A0A6S7FHP1</accession>
<evidence type="ECO:0000313" key="3">
    <source>
        <dbReference type="Proteomes" id="UP001152795"/>
    </source>
</evidence>
<comment type="caution">
    <text evidence="2">The sequence shown here is derived from an EMBL/GenBank/DDBJ whole genome shotgun (WGS) entry which is preliminary data.</text>
</comment>
<gene>
    <name evidence="2" type="ORF">PACLA_8A003985</name>
</gene>
<feature type="region of interest" description="Disordered" evidence="1">
    <location>
        <begin position="1"/>
        <end position="30"/>
    </location>
</feature>
<dbReference type="EMBL" id="CACRXK020000166">
    <property type="protein sequence ID" value="CAB3979075.1"/>
    <property type="molecule type" value="Genomic_DNA"/>
</dbReference>
<evidence type="ECO:0000256" key="1">
    <source>
        <dbReference type="SAM" id="MobiDB-lite"/>
    </source>
</evidence>
<organism evidence="2 3">
    <name type="scientific">Paramuricea clavata</name>
    <name type="common">Red gorgonian</name>
    <name type="synonym">Violescent sea-whip</name>
    <dbReference type="NCBI Taxonomy" id="317549"/>
    <lineage>
        <taxon>Eukaryota</taxon>
        <taxon>Metazoa</taxon>
        <taxon>Cnidaria</taxon>
        <taxon>Anthozoa</taxon>
        <taxon>Octocorallia</taxon>
        <taxon>Malacalcyonacea</taxon>
        <taxon>Plexauridae</taxon>
        <taxon>Paramuricea</taxon>
    </lineage>
</organism>
<sequence length="72" mass="7955">MHKHQQDDTTSPREEITKLSEGSQQSQDKGVVLMCKSRLPLGRNSIGYHGSHSAGLTGLWDLINPSSKHLTE</sequence>